<protein>
    <submittedName>
        <fullName evidence="2">DUF45 domain-containing protein</fullName>
    </submittedName>
</protein>
<name>A0A857DDN8_9FIRM</name>
<reference evidence="2 3" key="1">
    <citation type="submission" date="2019-12" db="EMBL/GenBank/DDBJ databases">
        <title>Sequence classification of anaerobic respiratory reductive dehalogenases: First we see many, then we see few.</title>
        <authorList>
            <person name="Molenda O."/>
            <person name="Puentes Jacome L.A."/>
            <person name="Cao X."/>
            <person name="Nesbo C.L."/>
            <person name="Tang S."/>
            <person name="Morson N."/>
            <person name="Patron J."/>
            <person name="Lomheim L."/>
            <person name="Wishart D.S."/>
            <person name="Edwards E.A."/>
        </authorList>
    </citation>
    <scope>NUCLEOTIDE SEQUENCE [LARGE SCALE GENOMIC DNA]</scope>
    <source>
        <strain evidence="2 3">12DCA</strain>
    </source>
</reference>
<evidence type="ECO:0000313" key="3">
    <source>
        <dbReference type="Proteomes" id="UP000430508"/>
    </source>
</evidence>
<proteinExistence type="predicted"/>
<dbReference type="Pfam" id="PF01863">
    <property type="entry name" value="YgjP-like"/>
    <property type="match status" value="1"/>
</dbReference>
<dbReference type="AlphaFoldDB" id="A0A857DDN8"/>
<dbReference type="InterPro" id="IPR002725">
    <property type="entry name" value="YgjP-like_metallopeptidase"/>
</dbReference>
<dbReference type="CDD" id="cd07344">
    <property type="entry name" value="M48_yhfN_like"/>
    <property type="match status" value="1"/>
</dbReference>
<dbReference type="Proteomes" id="UP000430508">
    <property type="component" value="Chromosome"/>
</dbReference>
<gene>
    <name evidence="2" type="ORF">GQ588_01010</name>
</gene>
<dbReference type="EMBL" id="CP046996">
    <property type="protein sequence ID" value="QGZ99349.1"/>
    <property type="molecule type" value="Genomic_DNA"/>
</dbReference>
<dbReference type="PANTHER" id="PTHR30399:SF1">
    <property type="entry name" value="UTP PYROPHOSPHATASE"/>
    <property type="match status" value="1"/>
</dbReference>
<accession>A0A857DDN8</accession>
<dbReference type="PANTHER" id="PTHR30399">
    <property type="entry name" value="UNCHARACTERIZED PROTEIN YGJP"/>
    <property type="match status" value="1"/>
</dbReference>
<dbReference type="Gene3D" id="3.30.2010.10">
    <property type="entry name" value="Metalloproteases ('zincins'), catalytic domain"/>
    <property type="match status" value="1"/>
</dbReference>
<evidence type="ECO:0000313" key="2">
    <source>
        <dbReference type="EMBL" id="QGZ99349.1"/>
    </source>
</evidence>
<organism evidence="2 3">
    <name type="scientific">Dehalobacter restrictus</name>
    <dbReference type="NCBI Taxonomy" id="55583"/>
    <lineage>
        <taxon>Bacteria</taxon>
        <taxon>Bacillati</taxon>
        <taxon>Bacillota</taxon>
        <taxon>Clostridia</taxon>
        <taxon>Eubacteriales</taxon>
        <taxon>Desulfitobacteriaceae</taxon>
        <taxon>Dehalobacter</taxon>
    </lineage>
</organism>
<evidence type="ECO:0000259" key="1">
    <source>
        <dbReference type="Pfam" id="PF01863"/>
    </source>
</evidence>
<feature type="domain" description="YgjP-like metallopeptidase" evidence="1">
    <location>
        <begin position="26"/>
        <end position="239"/>
    </location>
</feature>
<dbReference type="InterPro" id="IPR053136">
    <property type="entry name" value="UTP_pyrophosphatase-like"/>
</dbReference>
<sequence>MEGKMEYLRIGKRQIEYELRKSSKAKRLIVTIKHQKLKVSVPAEITFTQARRYLENNKDLILKHIEKQNSAAGETAAKEYVSGEKLLYRGRHYPLLIEEKAGPGSSSASFIGSRIVVTIPPGLSKEKKSQSTKKILEEWYIRQAQKLLPEQVEYYARQLDITYQKLRIKDQKTKWGSCSSKGYINLNWRIIMAPNQVAAYVIIHELAHLKYMNHSKEFWAFVEQILPDYKKWKSWLKEHCNELMDG</sequence>